<sequence>MLKFKLLMLLGLLSPFFHNQYVSWTTLIIFPQGSPQWITCIQLTQSFASSTVTPTISTSSFTISMNLQRCSSNLTISSQNISKLSEPCFFHLNRVTLAVPCLFLIPCILVTP</sequence>
<protein>
    <recommendedName>
        <fullName evidence="4">Secreted protein</fullName>
    </recommendedName>
</protein>
<reference evidence="2 3" key="1">
    <citation type="submission" date="2021-06" db="EMBL/GenBank/DDBJ databases">
        <authorList>
            <person name="Palmer J.M."/>
        </authorList>
    </citation>
    <scope>NUCLEOTIDE SEQUENCE [LARGE SCALE GENOMIC DNA]</scope>
    <source>
        <strain evidence="3">if_2019</strain>
        <tissue evidence="2">Muscle</tissue>
    </source>
</reference>
<evidence type="ECO:0008006" key="4">
    <source>
        <dbReference type="Google" id="ProtNLM"/>
    </source>
</evidence>
<keyword evidence="1" id="KW-0732">Signal</keyword>
<feature type="signal peptide" evidence="1">
    <location>
        <begin position="1"/>
        <end position="19"/>
    </location>
</feature>
<keyword evidence="3" id="KW-1185">Reference proteome</keyword>
<proteinExistence type="predicted"/>
<comment type="caution">
    <text evidence="2">The sequence shown here is derived from an EMBL/GenBank/DDBJ whole genome shotgun (WGS) entry which is preliminary data.</text>
</comment>
<evidence type="ECO:0000256" key="1">
    <source>
        <dbReference type="SAM" id="SignalP"/>
    </source>
</evidence>
<evidence type="ECO:0000313" key="2">
    <source>
        <dbReference type="EMBL" id="MEQ2228497.1"/>
    </source>
</evidence>
<dbReference type="EMBL" id="JAHRIQ010023837">
    <property type="protein sequence ID" value="MEQ2228497.1"/>
    <property type="molecule type" value="Genomic_DNA"/>
</dbReference>
<dbReference type="Proteomes" id="UP001482620">
    <property type="component" value="Unassembled WGS sequence"/>
</dbReference>
<accession>A0ABV0T6K7</accession>
<evidence type="ECO:0000313" key="3">
    <source>
        <dbReference type="Proteomes" id="UP001482620"/>
    </source>
</evidence>
<organism evidence="2 3">
    <name type="scientific">Ilyodon furcidens</name>
    <name type="common">goldbreast splitfin</name>
    <dbReference type="NCBI Taxonomy" id="33524"/>
    <lineage>
        <taxon>Eukaryota</taxon>
        <taxon>Metazoa</taxon>
        <taxon>Chordata</taxon>
        <taxon>Craniata</taxon>
        <taxon>Vertebrata</taxon>
        <taxon>Euteleostomi</taxon>
        <taxon>Actinopterygii</taxon>
        <taxon>Neopterygii</taxon>
        <taxon>Teleostei</taxon>
        <taxon>Neoteleostei</taxon>
        <taxon>Acanthomorphata</taxon>
        <taxon>Ovalentaria</taxon>
        <taxon>Atherinomorphae</taxon>
        <taxon>Cyprinodontiformes</taxon>
        <taxon>Goodeidae</taxon>
        <taxon>Ilyodon</taxon>
    </lineage>
</organism>
<gene>
    <name evidence="2" type="ORF">ILYODFUR_009523</name>
</gene>
<feature type="chain" id="PRO_5045846280" description="Secreted protein" evidence="1">
    <location>
        <begin position="20"/>
        <end position="112"/>
    </location>
</feature>
<name>A0ABV0T6K7_9TELE</name>